<evidence type="ECO:0000256" key="5">
    <source>
        <dbReference type="ARBA" id="ARBA00022676"/>
    </source>
</evidence>
<dbReference type="EC" id="2.4.1.109" evidence="4 15"/>
<evidence type="ECO:0000256" key="11">
    <source>
        <dbReference type="ARBA" id="ARBA00023136"/>
    </source>
</evidence>
<keyword evidence="18" id="KW-1185">Reference proteome</keyword>
<dbReference type="EMBL" id="OX291505">
    <property type="protein sequence ID" value="CAI1738701.1"/>
    <property type="molecule type" value="Genomic_DNA"/>
</dbReference>
<feature type="transmembrane region" description="Helical" evidence="15">
    <location>
        <begin position="621"/>
        <end position="643"/>
    </location>
</feature>
<feature type="transmembrane region" description="Helical" evidence="15">
    <location>
        <begin position="185"/>
        <end position="217"/>
    </location>
</feature>
<keyword evidence="7 15" id="KW-0812">Transmembrane</keyword>
<comment type="similarity">
    <text evidence="3 15">Belongs to the glycosyltransferase 39 family.</text>
</comment>
<evidence type="ECO:0000256" key="15">
    <source>
        <dbReference type="RuleBase" id="RU367007"/>
    </source>
</evidence>
<reference evidence="17" key="1">
    <citation type="submission" date="2022-08" db="EMBL/GenBank/DDBJ databases">
        <authorList>
            <person name="Byrne P K."/>
        </authorList>
    </citation>
    <scope>NUCLEOTIDE SEQUENCE</scope>
    <source>
        <strain evidence="17">UCD650</strain>
    </source>
</reference>
<dbReference type="SUPFAM" id="SSF82109">
    <property type="entry name" value="MIR domain"/>
    <property type="match status" value="1"/>
</dbReference>
<dbReference type="Pfam" id="PF02815">
    <property type="entry name" value="MIR"/>
    <property type="match status" value="1"/>
</dbReference>
<dbReference type="InterPro" id="IPR003342">
    <property type="entry name" value="ArnT-like_N"/>
</dbReference>
<keyword evidence="9 15" id="KW-0256">Endoplasmic reticulum</keyword>
<keyword evidence="8" id="KW-0677">Repeat</keyword>
<proteinExistence type="inferred from homology"/>
<evidence type="ECO:0000256" key="14">
    <source>
        <dbReference type="ARBA" id="ARBA00045102"/>
    </source>
</evidence>
<evidence type="ECO:0000259" key="16">
    <source>
        <dbReference type="PROSITE" id="PS50919"/>
    </source>
</evidence>
<dbReference type="InterPro" id="IPR032421">
    <property type="entry name" value="PMT_4TMC"/>
</dbReference>
<comment type="pathway">
    <text evidence="2 15">Protein modification; protein glycosylation.</text>
</comment>
<organism evidence="17 18">
    <name type="scientific">Saccharomyces eubayanus</name>
    <name type="common">Yeast</name>
    <dbReference type="NCBI Taxonomy" id="1080349"/>
    <lineage>
        <taxon>Eukaryota</taxon>
        <taxon>Fungi</taxon>
        <taxon>Dikarya</taxon>
        <taxon>Ascomycota</taxon>
        <taxon>Saccharomycotina</taxon>
        <taxon>Saccharomycetes</taxon>
        <taxon>Saccharomycetales</taxon>
        <taxon>Saccharomycetaceae</taxon>
        <taxon>Saccharomyces</taxon>
    </lineage>
</organism>
<keyword evidence="5 15" id="KW-0328">Glycosyltransferase</keyword>
<feature type="domain" description="MIR" evidence="16">
    <location>
        <begin position="420"/>
        <end position="477"/>
    </location>
</feature>
<dbReference type="PANTHER" id="PTHR10050">
    <property type="entry name" value="DOLICHYL-PHOSPHATE-MANNOSE--PROTEIN MANNOSYLTRANSFERASE"/>
    <property type="match status" value="1"/>
</dbReference>
<dbReference type="Pfam" id="PF02366">
    <property type="entry name" value="PMT"/>
    <property type="match status" value="1"/>
</dbReference>
<evidence type="ECO:0000313" key="18">
    <source>
        <dbReference type="Proteomes" id="UP001152964"/>
    </source>
</evidence>
<protein>
    <recommendedName>
        <fullName evidence="4 15">Dolichyl-phosphate-mannose--protein mannosyltransferase</fullName>
        <ecNumber evidence="4 15">2.4.1.109</ecNumber>
    </recommendedName>
</protein>
<dbReference type="InterPro" id="IPR027005">
    <property type="entry name" value="PMT-like"/>
</dbReference>
<evidence type="ECO:0000256" key="13">
    <source>
        <dbReference type="ARBA" id="ARBA00045085"/>
    </source>
</evidence>
<keyword evidence="11 15" id="KW-0472">Membrane</keyword>
<sequence>MSYPFSAQLGYHISLIVATITRFYHIDKPNQVIFDETHFGKFASYYLERTYFFDLHPPFAKLIIALTGYLFNYDGSFKFDSIGDSYDIPDHAPPFVAYRSLNATCGVITVGVVYKIMQRLGFKPLTCSTSALLVALDNGHIIQSRIITLDSILVMCISLTFYSYIRFHKCQSRAAFTREWYTWLYLTGVSLSLVISTKYVGLMTYMAIGTSVLRNLWRISDIERKLSKRVVTRHFFKRLNGLIFGPLIIYLFWFWVHFTILTKSGPDDEFMSVRFQETLLNSAVGHPQLNYHDIVVINHKQTNTFLHSCDVQYPLVYEDGRVSTEGQQVTCHAFNDTNNEWEVIPTKVFSPVDKIQPVLLNDTVQLRHVKTNTLLLTHDVASPLDATTEEVTTVSFDAGMNDFYQETLFQLKPILSNDVGLKIREKRTPFRLFHIDTEVVLWTQNDTLLPEWGFEQQEVSGVRKARSFEDNWIIDQILTEHEQEDHDNGDDKLLKEVAFFDKWSELQKSMLIHNNLIPKYHPYASEPYTWPASVSGISFWSDASTRRQIYYIGNIIGYWFQIISIMLYCGIIVMDQLTRKRGVFILKSKVRDKLYGPLLFLFISWSWHYFPFYLMSRQKFLYHYLPAHLILSLFAPGLWEILLSDFKNVDKSREEERDVQSEDGPKVNDTKLCCIFGILIAMLFGFFFFFSPLIYGNRGLSPMQIQNREWLDIKLDFEEYFFAF</sequence>
<evidence type="ECO:0000256" key="1">
    <source>
        <dbReference type="ARBA" id="ARBA00004477"/>
    </source>
</evidence>
<feature type="transmembrane region" description="Helical" evidence="15">
    <location>
        <begin position="672"/>
        <end position="695"/>
    </location>
</feature>
<gene>
    <name evidence="17" type="primary">U6500O03690</name>
    <name evidence="17" type="ORF">SEUBUCD650_0O03690</name>
</gene>
<feature type="transmembrane region" description="Helical" evidence="15">
    <location>
        <begin position="238"/>
        <end position="256"/>
    </location>
</feature>
<keyword evidence="12" id="KW-0325">Glycoprotein</keyword>
<dbReference type="InterPro" id="IPR036300">
    <property type="entry name" value="MIR_dom_sf"/>
</dbReference>
<comment type="catalytic activity">
    <reaction evidence="13 15">
        <text>a di-trans,poly-cis-dolichyl beta-D-mannosyl phosphate + L-threonyl-[protein] = 3-O-(alpha-D-mannosyl)-L-threonyl-[protein] + a di-trans,poly-cis-dolichyl phosphate + H(+)</text>
        <dbReference type="Rhea" id="RHEA:53396"/>
        <dbReference type="Rhea" id="RHEA-COMP:11060"/>
        <dbReference type="Rhea" id="RHEA-COMP:13547"/>
        <dbReference type="Rhea" id="RHEA-COMP:19498"/>
        <dbReference type="Rhea" id="RHEA-COMP:19501"/>
        <dbReference type="ChEBI" id="CHEBI:15378"/>
        <dbReference type="ChEBI" id="CHEBI:30013"/>
        <dbReference type="ChEBI" id="CHEBI:57683"/>
        <dbReference type="ChEBI" id="CHEBI:58211"/>
        <dbReference type="ChEBI" id="CHEBI:137323"/>
        <dbReference type="EC" id="2.4.1.109"/>
    </reaction>
</comment>
<comment type="function">
    <text evidence="15">Transfers mannose from Dol-P-mannose to Ser or Thr residues on proteins.</text>
</comment>
<evidence type="ECO:0000256" key="12">
    <source>
        <dbReference type="ARBA" id="ARBA00023180"/>
    </source>
</evidence>
<dbReference type="Gene3D" id="2.80.10.50">
    <property type="match status" value="1"/>
</dbReference>
<feature type="transmembrane region" description="Helical" evidence="15">
    <location>
        <begin position="146"/>
        <end position="165"/>
    </location>
</feature>
<name>A0ABN8VJT6_SACEU</name>
<feature type="transmembrane region" description="Helical" evidence="15">
    <location>
        <begin position="549"/>
        <end position="573"/>
    </location>
</feature>
<evidence type="ECO:0000256" key="9">
    <source>
        <dbReference type="ARBA" id="ARBA00022824"/>
    </source>
</evidence>
<feature type="domain" description="MIR" evidence="16">
    <location>
        <begin position="286"/>
        <end position="346"/>
    </location>
</feature>
<feature type="domain" description="MIR" evidence="16">
    <location>
        <begin position="355"/>
        <end position="414"/>
    </location>
</feature>
<evidence type="ECO:0000256" key="4">
    <source>
        <dbReference type="ARBA" id="ARBA00012839"/>
    </source>
</evidence>
<comment type="subcellular location">
    <subcellularLocation>
        <location evidence="1 15">Endoplasmic reticulum membrane</location>
        <topology evidence="1 15">Multi-pass membrane protein</topology>
    </subcellularLocation>
</comment>
<evidence type="ECO:0000256" key="6">
    <source>
        <dbReference type="ARBA" id="ARBA00022679"/>
    </source>
</evidence>
<dbReference type="SMART" id="SM00472">
    <property type="entry name" value="MIR"/>
    <property type="match status" value="3"/>
</dbReference>
<comment type="catalytic activity">
    <reaction evidence="14 15">
        <text>a di-trans,poly-cis-dolichyl beta-D-mannosyl phosphate + L-seryl-[protein] = 3-O-(alpha-D-mannosyl)-L-seryl-[protein] + a di-trans,poly-cis-dolichyl phosphate + H(+)</text>
        <dbReference type="Rhea" id="RHEA:17377"/>
        <dbReference type="Rhea" id="RHEA-COMP:9863"/>
        <dbReference type="Rhea" id="RHEA-COMP:13546"/>
        <dbReference type="Rhea" id="RHEA-COMP:19498"/>
        <dbReference type="Rhea" id="RHEA-COMP:19501"/>
        <dbReference type="ChEBI" id="CHEBI:15378"/>
        <dbReference type="ChEBI" id="CHEBI:29999"/>
        <dbReference type="ChEBI" id="CHEBI:57683"/>
        <dbReference type="ChEBI" id="CHEBI:58211"/>
        <dbReference type="ChEBI" id="CHEBI:137321"/>
        <dbReference type="EC" id="2.4.1.109"/>
    </reaction>
</comment>
<keyword evidence="10 15" id="KW-1133">Transmembrane helix</keyword>
<accession>A0ABN8VJT6</accession>
<evidence type="ECO:0000313" key="17">
    <source>
        <dbReference type="EMBL" id="CAI1738701.1"/>
    </source>
</evidence>
<evidence type="ECO:0000256" key="10">
    <source>
        <dbReference type="ARBA" id="ARBA00022989"/>
    </source>
</evidence>
<evidence type="ECO:0000256" key="7">
    <source>
        <dbReference type="ARBA" id="ARBA00022692"/>
    </source>
</evidence>
<keyword evidence="6 15" id="KW-0808">Transferase</keyword>
<evidence type="ECO:0000256" key="8">
    <source>
        <dbReference type="ARBA" id="ARBA00022737"/>
    </source>
</evidence>
<dbReference type="PROSITE" id="PS50919">
    <property type="entry name" value="MIR"/>
    <property type="match status" value="3"/>
</dbReference>
<dbReference type="InterPro" id="IPR016093">
    <property type="entry name" value="MIR_motif"/>
</dbReference>
<dbReference type="Proteomes" id="UP001152964">
    <property type="component" value="Chromosome 15"/>
</dbReference>
<evidence type="ECO:0000256" key="3">
    <source>
        <dbReference type="ARBA" id="ARBA00007222"/>
    </source>
</evidence>
<dbReference type="Pfam" id="PF16192">
    <property type="entry name" value="PMT_4TMC"/>
    <property type="match status" value="1"/>
</dbReference>
<dbReference type="PANTHER" id="PTHR10050:SF51">
    <property type="entry name" value="PROTEIN O-MANNOSYL-TRANSFERASE 1"/>
    <property type="match status" value="1"/>
</dbReference>
<evidence type="ECO:0000256" key="2">
    <source>
        <dbReference type="ARBA" id="ARBA00004922"/>
    </source>
</evidence>
<feature type="transmembrane region" description="Helical" evidence="15">
    <location>
        <begin position="594"/>
        <end position="615"/>
    </location>
</feature>